<dbReference type="EMBL" id="CP021780">
    <property type="protein sequence ID" value="ASA21633.1"/>
    <property type="molecule type" value="Genomic_DNA"/>
</dbReference>
<dbReference type="SMART" id="SM00108">
    <property type="entry name" value="B_lectin"/>
    <property type="match status" value="1"/>
</dbReference>
<protein>
    <recommendedName>
        <fullName evidence="1">Bulb-type lectin domain-containing protein</fullName>
    </recommendedName>
</protein>
<evidence type="ECO:0000313" key="2">
    <source>
        <dbReference type="EMBL" id="ASA21633.1"/>
    </source>
</evidence>
<feature type="domain" description="Bulb-type lectin" evidence="1">
    <location>
        <begin position="238"/>
        <end position="347"/>
    </location>
</feature>
<name>A0A2Z2KEU8_9BACL</name>
<dbReference type="KEGG" id="pdh:B9T62_13145"/>
<dbReference type="CDD" id="cd04327">
    <property type="entry name" value="ZnMc_MMP_like_3"/>
    <property type="match status" value="1"/>
</dbReference>
<evidence type="ECO:0000259" key="1">
    <source>
        <dbReference type="PROSITE" id="PS50927"/>
    </source>
</evidence>
<proteinExistence type="predicted"/>
<dbReference type="SUPFAM" id="SSF55486">
    <property type="entry name" value="Metalloproteases ('zincins'), catalytic domain"/>
    <property type="match status" value="1"/>
</dbReference>
<sequence length="350" mass="39888">MDNLKICTQVFESLPNDLHNNGVDIVREAAVIKSRRWLNGSTISVYFMDGDPLVHEKVRKYALEWTEYANIIFDFVSDPTNSEIRISFEGTSSNSKVGTDCLSVAKDKPTMHFGWLEPDSSDDEFSRVVLHEFGHALGLIHEHQSPEGNVPWDEPAVYRYYLENDGWDRDTTFMNVLKRYSHSETNYTEFDKNSIMIYKIPDSHTRGDYKVDWNSKLSQKDKEFIGKIYPKVIFNVIGDRIHPTEKLRPGDILQSENTKFSLVLQGDGNLVLYPTGSINALWSSRTYGKNVDWAVLQEDGNFVIYGEHSALWATNTFGNTAAWLVVQDDGNVVIYAPNGGVLWATNTMQH</sequence>
<dbReference type="PROSITE" id="PS50927">
    <property type="entry name" value="BULB_LECTIN"/>
    <property type="match status" value="1"/>
</dbReference>
<gene>
    <name evidence="2" type="ORF">B9T62_13145</name>
</gene>
<organism evidence="2 3">
    <name type="scientific">Paenibacillus donghaensis</name>
    <dbReference type="NCBI Taxonomy" id="414771"/>
    <lineage>
        <taxon>Bacteria</taxon>
        <taxon>Bacillati</taxon>
        <taxon>Bacillota</taxon>
        <taxon>Bacilli</taxon>
        <taxon>Bacillales</taxon>
        <taxon>Paenibacillaceae</taxon>
        <taxon>Paenibacillus</taxon>
    </lineage>
</organism>
<dbReference type="InterPro" id="IPR006026">
    <property type="entry name" value="Peptidase_Metallo"/>
</dbReference>
<reference evidence="2 3" key="1">
    <citation type="submission" date="2017-06" db="EMBL/GenBank/DDBJ databases">
        <title>Complete genome sequence of Paenibacillus donghaensis KCTC 13049T isolated from East Sea sediment, South Korea.</title>
        <authorList>
            <person name="Jung B.K."/>
            <person name="Hong S.-J."/>
            <person name="Shin J.-H."/>
        </authorList>
    </citation>
    <scope>NUCLEOTIDE SEQUENCE [LARGE SCALE GENOMIC DNA]</scope>
    <source>
        <strain evidence="2 3">KCTC 13049</strain>
    </source>
</reference>
<dbReference type="InterPro" id="IPR001480">
    <property type="entry name" value="Bulb-type_lectin_dom"/>
</dbReference>
<dbReference type="GO" id="GO:0008270">
    <property type="term" value="F:zinc ion binding"/>
    <property type="evidence" value="ECO:0007669"/>
    <property type="project" value="InterPro"/>
</dbReference>
<dbReference type="GO" id="GO:0006508">
    <property type="term" value="P:proteolysis"/>
    <property type="evidence" value="ECO:0007669"/>
    <property type="project" value="InterPro"/>
</dbReference>
<dbReference type="OrthoDB" id="291765at2"/>
<dbReference type="SUPFAM" id="SSF51110">
    <property type="entry name" value="alpha-D-mannose-specific plant lectins"/>
    <property type="match status" value="1"/>
</dbReference>
<dbReference type="GO" id="GO:0008237">
    <property type="term" value="F:metallopeptidase activity"/>
    <property type="evidence" value="ECO:0007669"/>
    <property type="project" value="InterPro"/>
</dbReference>
<accession>A0A2Z2KEU8</accession>
<evidence type="ECO:0000313" key="3">
    <source>
        <dbReference type="Proteomes" id="UP000249890"/>
    </source>
</evidence>
<dbReference type="Gene3D" id="3.40.390.10">
    <property type="entry name" value="Collagenase (Catalytic Domain)"/>
    <property type="match status" value="1"/>
</dbReference>
<dbReference type="InterPro" id="IPR024079">
    <property type="entry name" value="MetalloPept_cat_dom_sf"/>
</dbReference>
<dbReference type="Gene3D" id="2.90.10.10">
    <property type="entry name" value="Bulb-type lectin domain"/>
    <property type="match status" value="2"/>
</dbReference>
<dbReference type="SMART" id="SM00235">
    <property type="entry name" value="ZnMc"/>
    <property type="match status" value="1"/>
</dbReference>
<dbReference type="RefSeq" id="WP_087915642.1">
    <property type="nucleotide sequence ID" value="NZ_CP021780.1"/>
</dbReference>
<keyword evidence="3" id="KW-1185">Reference proteome</keyword>
<dbReference type="Proteomes" id="UP000249890">
    <property type="component" value="Chromosome"/>
</dbReference>
<dbReference type="InterPro" id="IPR036426">
    <property type="entry name" value="Bulb-type_lectin_dom_sf"/>
</dbReference>
<dbReference type="AlphaFoldDB" id="A0A2Z2KEU8"/>